<protein>
    <recommendedName>
        <fullName evidence="2">LOB domain-containing protein</fullName>
    </recommendedName>
</protein>
<dbReference type="EMBL" id="JAMSHJ010000001">
    <property type="protein sequence ID" value="KAI5443111.1"/>
    <property type="molecule type" value="Genomic_DNA"/>
</dbReference>
<dbReference type="PANTHER" id="PTHR31301">
    <property type="entry name" value="LOB DOMAIN-CONTAINING PROTEIN 4-RELATED"/>
    <property type="match status" value="1"/>
</dbReference>
<proteinExistence type="inferred from homology"/>
<evidence type="ECO:0000256" key="1">
    <source>
        <dbReference type="ARBA" id="ARBA00005474"/>
    </source>
</evidence>
<dbReference type="Gramene" id="Psat01G0195300-T1">
    <property type="protein sequence ID" value="KAI5443111.1"/>
    <property type="gene ID" value="KIW84_011953"/>
</dbReference>
<dbReference type="Pfam" id="PF03195">
    <property type="entry name" value="LOB"/>
    <property type="match status" value="1"/>
</dbReference>
<organism evidence="3 4">
    <name type="scientific">Pisum sativum</name>
    <name type="common">Garden pea</name>
    <name type="synonym">Lathyrus oleraceus</name>
    <dbReference type="NCBI Taxonomy" id="3888"/>
    <lineage>
        <taxon>Eukaryota</taxon>
        <taxon>Viridiplantae</taxon>
        <taxon>Streptophyta</taxon>
        <taxon>Embryophyta</taxon>
        <taxon>Tracheophyta</taxon>
        <taxon>Spermatophyta</taxon>
        <taxon>Magnoliopsida</taxon>
        <taxon>eudicotyledons</taxon>
        <taxon>Gunneridae</taxon>
        <taxon>Pentapetalae</taxon>
        <taxon>rosids</taxon>
        <taxon>fabids</taxon>
        <taxon>Fabales</taxon>
        <taxon>Fabaceae</taxon>
        <taxon>Papilionoideae</taxon>
        <taxon>50 kb inversion clade</taxon>
        <taxon>NPAAA clade</taxon>
        <taxon>Hologalegina</taxon>
        <taxon>IRL clade</taxon>
        <taxon>Fabeae</taxon>
        <taxon>Lathyrus</taxon>
    </lineage>
</organism>
<dbReference type="AlphaFoldDB" id="A0A9D5BGD6"/>
<keyword evidence="4" id="KW-1185">Reference proteome</keyword>
<dbReference type="PROSITE" id="PS50891">
    <property type="entry name" value="LOB"/>
    <property type="match status" value="1"/>
</dbReference>
<dbReference type="PANTHER" id="PTHR31301:SF21">
    <property type="entry name" value="LOB DOMAIN-CONTAINING PROTEIN 27-RELATED"/>
    <property type="match status" value="1"/>
</dbReference>
<sequence length="319" mass="36076">MWFLILETARAGRNSDLEPRNVVFLGWPESPVSTDLWVSTSLCSEWSDSDMDADATTAARTETEGERIGWFLCSVTAVQSTVVLLWWQTSRREKKHTATDSDKPETFANAHRLYGVSNMVRILENIPEEMRQIAMRTIIYESNVRFMFPVHGCLGVIKECCDMISEAFKELCQVKELLHYCKVNHLQQLNLSSLLPSTSSQNPNLQPHVPMDCPLRASTNSHVSNIPIFNNVGNVSDYWNDIIPSDVNNIPTNTNLNINSNEAIRVAQLNEELSDNKESDLHGGGVDTNTSVKVDLEEKETPFNVDDFFIPDSDIDKFY</sequence>
<feature type="domain" description="LOB" evidence="2">
    <location>
        <begin position="77"/>
        <end position="178"/>
    </location>
</feature>
<evidence type="ECO:0000313" key="4">
    <source>
        <dbReference type="Proteomes" id="UP001058974"/>
    </source>
</evidence>
<name>A0A9D5BGD6_PEA</name>
<accession>A0A9D5BGD6</accession>
<evidence type="ECO:0000313" key="3">
    <source>
        <dbReference type="EMBL" id="KAI5443111.1"/>
    </source>
</evidence>
<gene>
    <name evidence="3" type="ORF">KIW84_011953</name>
</gene>
<reference evidence="3 4" key="1">
    <citation type="journal article" date="2022" name="Nat. Genet.">
        <title>Improved pea reference genome and pan-genome highlight genomic features and evolutionary characteristics.</title>
        <authorList>
            <person name="Yang T."/>
            <person name="Liu R."/>
            <person name="Luo Y."/>
            <person name="Hu S."/>
            <person name="Wang D."/>
            <person name="Wang C."/>
            <person name="Pandey M.K."/>
            <person name="Ge S."/>
            <person name="Xu Q."/>
            <person name="Li N."/>
            <person name="Li G."/>
            <person name="Huang Y."/>
            <person name="Saxena R.K."/>
            <person name="Ji Y."/>
            <person name="Li M."/>
            <person name="Yan X."/>
            <person name="He Y."/>
            <person name="Liu Y."/>
            <person name="Wang X."/>
            <person name="Xiang C."/>
            <person name="Varshney R.K."/>
            <person name="Ding H."/>
            <person name="Gao S."/>
            <person name="Zong X."/>
        </authorList>
    </citation>
    <scope>NUCLEOTIDE SEQUENCE [LARGE SCALE GENOMIC DNA]</scope>
    <source>
        <strain evidence="3 4">cv. Zhongwan 6</strain>
    </source>
</reference>
<dbReference type="InterPro" id="IPR004883">
    <property type="entry name" value="LOB"/>
</dbReference>
<comment type="caution">
    <text evidence="3">The sequence shown here is derived from an EMBL/GenBank/DDBJ whole genome shotgun (WGS) entry which is preliminary data.</text>
</comment>
<comment type="similarity">
    <text evidence="1">Belongs to the LOB domain-containing protein family.</text>
</comment>
<evidence type="ECO:0000259" key="2">
    <source>
        <dbReference type="PROSITE" id="PS50891"/>
    </source>
</evidence>
<dbReference type="Proteomes" id="UP001058974">
    <property type="component" value="Chromosome 1"/>
</dbReference>